<geneLocation type="plasmid" evidence="1">
    <name>unnamed1</name>
</geneLocation>
<reference evidence="2" key="1">
    <citation type="submission" date="2016-10" db="EMBL/GenBank/DDBJ databases">
        <title>Pseudomonas frederiksbergensis ERGS4:02 complete genome.</title>
        <authorList>
            <person name="Kumar R."/>
            <person name="Acharya V."/>
            <person name="Singh D."/>
        </authorList>
    </citation>
    <scope>NUCLEOTIDE SEQUENCE [LARGE SCALE GENOMIC DNA]</scope>
    <source>
        <strain evidence="2">ERGS4:02</strain>
        <plasmid evidence="2">Plasmid unnamed1</plasmid>
    </source>
</reference>
<dbReference type="EMBL" id="CP017887">
    <property type="protein sequence ID" value="APC19475.1"/>
    <property type="molecule type" value="Genomic_DNA"/>
</dbReference>
<gene>
    <name evidence="1" type="ORF">BLL42_27460</name>
</gene>
<name>A0A1J0EU17_9PSED</name>
<keyword evidence="1" id="KW-0614">Plasmid</keyword>
<proteinExistence type="predicted"/>
<dbReference type="AlphaFoldDB" id="A0A1J0EU17"/>
<dbReference type="GeneID" id="46912026"/>
<dbReference type="Proteomes" id="UP000182567">
    <property type="component" value="Plasmid unnamed1"/>
</dbReference>
<dbReference type="RefSeq" id="WP_071555979.1">
    <property type="nucleotide sequence ID" value="NZ_CP017887.1"/>
</dbReference>
<organism evidence="1 2">
    <name type="scientific">Pseudomonas frederiksbergensis</name>
    <dbReference type="NCBI Taxonomy" id="104087"/>
    <lineage>
        <taxon>Bacteria</taxon>
        <taxon>Pseudomonadati</taxon>
        <taxon>Pseudomonadota</taxon>
        <taxon>Gammaproteobacteria</taxon>
        <taxon>Pseudomonadales</taxon>
        <taxon>Pseudomonadaceae</taxon>
        <taxon>Pseudomonas</taxon>
    </lineage>
</organism>
<accession>A0A1J0EU17</accession>
<evidence type="ECO:0000313" key="1">
    <source>
        <dbReference type="EMBL" id="APC19475.1"/>
    </source>
</evidence>
<sequence length="139" mass="14608">MKVNPLFALSAPAVIIGAFVLWRVFHHDVSDLAAVDAQPPGKYFLLLKETGSGQHDAAIVVKSADGKQTILPGVAKGDINSPVGNQRLITYSPTSKGCEGIVIELLQFGGSVKAMGLGRIDPGCALNQELTEGTVLKKL</sequence>
<evidence type="ECO:0000313" key="2">
    <source>
        <dbReference type="Proteomes" id="UP000182567"/>
    </source>
</evidence>
<protein>
    <submittedName>
        <fullName evidence="1">Uncharacterized protein</fullName>
    </submittedName>
</protein>